<dbReference type="GO" id="GO:0000978">
    <property type="term" value="F:RNA polymerase II cis-regulatory region sequence-specific DNA binding"/>
    <property type="evidence" value="ECO:0007669"/>
    <property type="project" value="TreeGrafter"/>
</dbReference>
<feature type="compositionally biased region" description="Polar residues" evidence="8">
    <location>
        <begin position="995"/>
        <end position="1012"/>
    </location>
</feature>
<dbReference type="GO" id="GO:0001228">
    <property type="term" value="F:DNA-binding transcription activator activity, RNA polymerase II-specific"/>
    <property type="evidence" value="ECO:0007669"/>
    <property type="project" value="TreeGrafter"/>
</dbReference>
<feature type="domain" description="C2H2-type" evidence="9">
    <location>
        <begin position="396"/>
        <end position="423"/>
    </location>
</feature>
<dbReference type="SMART" id="SM00868">
    <property type="entry name" value="zf-AD"/>
    <property type="match status" value="4"/>
</dbReference>
<feature type="region of interest" description="Disordered" evidence="8">
    <location>
        <begin position="986"/>
        <end position="1029"/>
    </location>
</feature>
<evidence type="ECO:0000259" key="9">
    <source>
        <dbReference type="PROSITE" id="PS50157"/>
    </source>
</evidence>
<feature type="binding site" evidence="7">
    <location>
        <position position="57"/>
    </location>
    <ligand>
        <name>Zn(2+)</name>
        <dbReference type="ChEBI" id="CHEBI:29105"/>
    </ligand>
</feature>
<feature type="compositionally biased region" description="Basic and acidic residues" evidence="8">
    <location>
        <begin position="708"/>
        <end position="725"/>
    </location>
</feature>
<dbReference type="GO" id="GO:0008270">
    <property type="term" value="F:zinc ion binding"/>
    <property type="evidence" value="ECO:0007669"/>
    <property type="project" value="UniProtKB-UniRule"/>
</dbReference>
<feature type="domain" description="C2H2-type" evidence="9">
    <location>
        <begin position="424"/>
        <end position="452"/>
    </location>
</feature>
<evidence type="ECO:0000256" key="2">
    <source>
        <dbReference type="ARBA" id="ARBA00022737"/>
    </source>
</evidence>
<feature type="compositionally biased region" description="Low complexity" evidence="8">
    <location>
        <begin position="106"/>
        <end position="123"/>
    </location>
</feature>
<keyword evidence="4 7" id="KW-0862">Zinc</keyword>
<dbReference type="EMBL" id="JAWNGG020000184">
    <property type="protein sequence ID" value="KAK9297834.1"/>
    <property type="molecule type" value="Genomic_DNA"/>
</dbReference>
<feature type="domain" description="C2H2-type" evidence="9">
    <location>
        <begin position="1337"/>
        <end position="1364"/>
    </location>
</feature>
<keyword evidence="3 6" id="KW-0863">Zinc-finger</keyword>
<feature type="domain" description="C2H2-type" evidence="9">
    <location>
        <begin position="594"/>
        <end position="621"/>
    </location>
</feature>
<dbReference type="SUPFAM" id="SSF57667">
    <property type="entry name" value="beta-beta-alpha zinc fingers"/>
    <property type="match status" value="10"/>
</dbReference>
<dbReference type="PROSITE" id="PS00028">
    <property type="entry name" value="ZINC_FINGER_C2H2_1"/>
    <property type="match status" value="15"/>
</dbReference>
<keyword evidence="2" id="KW-0677">Repeat</keyword>
<evidence type="ECO:0000256" key="8">
    <source>
        <dbReference type="SAM" id="MobiDB-lite"/>
    </source>
</evidence>
<feature type="binding site" evidence="7">
    <location>
        <position position="680"/>
    </location>
    <ligand>
        <name>Zn(2+)</name>
        <dbReference type="ChEBI" id="CHEBI:29105"/>
    </ligand>
</feature>
<feature type="domain" description="C2H2-type" evidence="9">
    <location>
        <begin position="1197"/>
        <end position="1225"/>
    </location>
</feature>
<dbReference type="Pfam" id="PF00096">
    <property type="entry name" value="zf-C2H2"/>
    <property type="match status" value="6"/>
</dbReference>
<feature type="domain" description="C2H2-type" evidence="9">
    <location>
        <begin position="1226"/>
        <end position="1253"/>
    </location>
</feature>
<dbReference type="PROSITE" id="PS51915">
    <property type="entry name" value="ZAD"/>
    <property type="match status" value="2"/>
</dbReference>
<comment type="caution">
    <text evidence="11">The sequence shown here is derived from an EMBL/GenBank/DDBJ whole genome shotgun (WGS) entry which is preliminary data.</text>
</comment>
<evidence type="ECO:0000256" key="1">
    <source>
        <dbReference type="ARBA" id="ARBA00022723"/>
    </source>
</evidence>
<feature type="binding site" evidence="7">
    <location>
        <position position="60"/>
    </location>
    <ligand>
        <name>Zn(2+)</name>
        <dbReference type="ChEBI" id="CHEBI:29105"/>
    </ligand>
</feature>
<feature type="domain" description="ZAD" evidence="10">
    <location>
        <begin position="622"/>
        <end position="704"/>
    </location>
</feature>
<feature type="domain" description="C2H2-type" evidence="9">
    <location>
        <begin position="566"/>
        <end position="593"/>
    </location>
</feature>
<evidence type="ECO:0000256" key="5">
    <source>
        <dbReference type="ARBA" id="ARBA00023242"/>
    </source>
</evidence>
<feature type="binding site" evidence="7">
    <location>
        <position position="677"/>
    </location>
    <ligand>
        <name>Zn(2+)</name>
        <dbReference type="ChEBI" id="CHEBI:29105"/>
    </ligand>
</feature>
<proteinExistence type="predicted"/>
<feature type="domain" description="C2H2-type" evidence="9">
    <location>
        <begin position="453"/>
        <end position="480"/>
    </location>
</feature>
<evidence type="ECO:0000256" key="3">
    <source>
        <dbReference type="ARBA" id="ARBA00022771"/>
    </source>
</evidence>
<dbReference type="SMART" id="SM00355">
    <property type="entry name" value="ZnF_C2H2"/>
    <property type="match status" value="19"/>
</dbReference>
<feature type="binding site" evidence="7">
    <location>
        <position position="627"/>
    </location>
    <ligand>
        <name>Zn(2+)</name>
        <dbReference type="ChEBI" id="CHEBI:29105"/>
    </ligand>
</feature>
<dbReference type="FunFam" id="3.30.160.60:FF:000706">
    <property type="entry name" value="Zinc finger protein"/>
    <property type="match status" value="1"/>
</dbReference>
<feature type="compositionally biased region" description="Polar residues" evidence="8">
    <location>
        <begin position="161"/>
        <end position="170"/>
    </location>
</feature>
<feature type="region of interest" description="Disordered" evidence="8">
    <location>
        <begin position="705"/>
        <end position="729"/>
    </location>
</feature>
<dbReference type="PANTHER" id="PTHR24393:SF34">
    <property type="entry name" value="PR_SET DOMAIN 13"/>
    <property type="match status" value="1"/>
</dbReference>
<feature type="domain" description="C2H2-type" evidence="9">
    <location>
        <begin position="509"/>
        <end position="537"/>
    </location>
</feature>
<keyword evidence="5" id="KW-0539">Nucleus</keyword>
<evidence type="ECO:0000259" key="10">
    <source>
        <dbReference type="PROSITE" id="PS51915"/>
    </source>
</evidence>
<protein>
    <submittedName>
        <fullName evidence="11">Uncharacterized protein</fullName>
    </submittedName>
</protein>
<sequence>MELGKDEAQICRLCGQYESIYIDVFGEEGTKRFLGLKIHTKINILIDERDPLPKAICVQCLGKLEFVCDFQEECLRTQQVLRDRYNLPPLTEIAEVKTEDTPSAPSTSTNDSNNETNNNLNSSTDEKIKEVEQHVLKTPTKVQKNLRNQQQIKGNEEDTNDQNSVQNTTEDNIENVQIVQNSETTPMRWLRSRQSTETIVINDATIDIPIANRLRSHDNTATEITVSPCNNSNENSDNLVEKQEDPHTIQIPTSALNKLLTIVSNSPNIEVSVKETRNQTSDIEDISFTVELCKKESDDIATVRARVFPDQGSCLVDKAIVGLLQNQSCVEVNSIINTIINSSLKNGSSTKLRDSAEFEQKWQASQNPEELFRIDGEEIRVDDNIEHIVTDNQNRYSCKLCCKFYERKDKCMVHVKTHLGIKQYTCILCNAKFVCKSDVMKHIRCSHTNPRPIQCPKCPKRFKSKFYLMEHDNVHKGVRPYSCTDCGQSYHHKVSLQIHMKSHLPPQNLACEYCGKVFPYRTRLLSHIASVHLKNRRNFRCRFCYNLYSSLSVLNEHIKTRHATTYTCEICSKTFKVASKYKAHVLQHSNPKPFVCNVCNNRYASKAFLNEHLLKHEGLRKHICQKCGARFAQASHLAAHRHVHGEKKHACSECGRKFNRRDNMKVKENDGLPQIVCMRCLGTLEFLCDFYERCHLVQKGFSKASQNTREEKFQGDSDVESDKENTVQSRNGTKWKVKVSSPDNLKSTKNCLSEDNTYKTERKKKSVNLVDNSTTNNYSVTQTTVQLSNVTSYGKIPGNDQRNIGGLKRRNLKNNIVKKPAIRTKLTNRTSQKDEEDIGIKSGQPARCKRGRKSKFEKMRGTIRNDCFFKVRCETDLSLTNRSDNFDNNRRNKNLNNERERSSLPVICNNDNSNEVINDVMTSPSQINVEQVIDTPSNIDFTKSNEAHIVIYKSPEIKSNNESMENPGNCLNNTEDCSVKSKAILAPKEEKGEAENTSSLKQNENLMRNQSLPAEDSEKTEDSETNLITVPDNNSDIEIISVHNNQQSEITNSLFTEQNRIAVIKSSSNKVSNPKTMQEDCTEVCIGIDIIDENIKNEECNIINEHSLSRHNQNSFSGIQSKNRSFGKISRLISDEQKQIIETYYVVNMSAINSEEVQRNITIVDKKNIRCNICGTLYLRMDKCQVHIWGHLQMKPYQCKACDYATVTVSNVRCHIRKSHLKIKPFACHLCEKRYVTAVLLEEHINTHTGARPYKCELCDFAGSSRQTLSYHSATHKPLKDVSCKICGKEFYSKIRLRAHMIVHNKDKAVMCKLCSAYLSNAEALEMHHKNIHMQDYVCNVCGKCVKSRKALYNHQNVHAAAKYKCTLCPNVYKSSQILKEHLLKHEGIRKYKCNVCEKSFGQQSHLAAHMAVHSKIRFHCPGCSKPFNRLDNMKMHTKRCKPFLANPDLKRLLNRRERTISFDNVTELTAELKTGNITNSASPVSLQNQNDDISVKTEEETVLNLCKLEHNISSIESTNKAYNSDKNYRKEVTKSTDIDVVKIANTNDKLIPENENLPVFENILGPENY</sequence>
<feature type="domain" description="ZAD" evidence="10">
    <location>
        <begin position="9"/>
        <end position="84"/>
    </location>
</feature>
<dbReference type="SUPFAM" id="SSF57716">
    <property type="entry name" value="Glucocorticoid receptor-like (DNA-binding domain)"/>
    <property type="match status" value="1"/>
</dbReference>
<dbReference type="GO" id="GO:0005634">
    <property type="term" value="C:nucleus"/>
    <property type="evidence" value="ECO:0007669"/>
    <property type="project" value="InterPro"/>
</dbReference>
<feature type="domain" description="C2H2-type" evidence="9">
    <location>
        <begin position="1392"/>
        <end position="1419"/>
    </location>
</feature>
<dbReference type="Gene3D" id="3.30.160.60">
    <property type="entry name" value="Classic Zinc Finger"/>
    <property type="match status" value="11"/>
</dbReference>
<dbReference type="FunFam" id="3.30.160.60:FF:000624">
    <property type="entry name" value="zinc finger protein 697"/>
    <property type="match status" value="1"/>
</dbReference>
<dbReference type="Gene3D" id="3.40.1800.20">
    <property type="match status" value="1"/>
</dbReference>
<keyword evidence="12" id="KW-1185">Reference proteome</keyword>
<dbReference type="Proteomes" id="UP001432146">
    <property type="component" value="Unassembled WGS sequence"/>
</dbReference>
<gene>
    <name evidence="11" type="ORF">QLX08_008594</name>
</gene>
<feature type="region of interest" description="Disordered" evidence="8">
    <location>
        <begin position="137"/>
        <end position="170"/>
    </location>
</feature>
<dbReference type="InterPro" id="IPR013087">
    <property type="entry name" value="Znf_C2H2_type"/>
</dbReference>
<feature type="domain" description="C2H2-type" evidence="9">
    <location>
        <begin position="1282"/>
        <end position="1309"/>
    </location>
</feature>
<keyword evidence="1 7" id="KW-0479">Metal-binding</keyword>
<feature type="region of interest" description="Disordered" evidence="8">
    <location>
        <begin position="92"/>
        <end position="125"/>
    </location>
</feature>
<dbReference type="PROSITE" id="PS50157">
    <property type="entry name" value="ZINC_FINGER_C2H2_2"/>
    <property type="match status" value="15"/>
</dbReference>
<accession>A0AAW0ZJI6</accession>
<feature type="domain" description="C2H2-type" evidence="9">
    <location>
        <begin position="1364"/>
        <end position="1391"/>
    </location>
</feature>
<name>A0AAW0ZJI6_9HYME</name>
<evidence type="ECO:0000256" key="7">
    <source>
        <dbReference type="PROSITE-ProRule" id="PRU01263"/>
    </source>
</evidence>
<dbReference type="InterPro" id="IPR012934">
    <property type="entry name" value="Znf_AD"/>
</dbReference>
<dbReference type="InterPro" id="IPR036236">
    <property type="entry name" value="Znf_C2H2_sf"/>
</dbReference>
<feature type="domain" description="C2H2-type" evidence="9">
    <location>
        <begin position="622"/>
        <end position="649"/>
    </location>
</feature>
<evidence type="ECO:0000313" key="12">
    <source>
        <dbReference type="Proteomes" id="UP001432146"/>
    </source>
</evidence>
<feature type="binding site" evidence="7">
    <location>
        <position position="11"/>
    </location>
    <ligand>
        <name>Zn(2+)</name>
        <dbReference type="ChEBI" id="CHEBI:29105"/>
    </ligand>
</feature>
<evidence type="ECO:0000313" key="11">
    <source>
        <dbReference type="EMBL" id="KAK9297834.1"/>
    </source>
</evidence>
<dbReference type="PANTHER" id="PTHR24393">
    <property type="entry name" value="ZINC FINGER PROTEIN"/>
    <property type="match status" value="1"/>
</dbReference>
<feature type="compositionally biased region" description="Polar residues" evidence="8">
    <location>
        <begin position="140"/>
        <end position="153"/>
    </location>
</feature>
<feature type="domain" description="C2H2-type" evidence="9">
    <location>
        <begin position="1254"/>
        <end position="1281"/>
    </location>
</feature>
<reference evidence="11 12" key="1">
    <citation type="submission" date="2024-05" db="EMBL/GenBank/DDBJ databases">
        <title>The nuclear and mitochondrial genome assemblies of Tetragonisca angustula (Apidae: Meliponini), a tiny yet remarkable pollinator in the Neotropics.</title>
        <authorList>
            <person name="Ferrari R."/>
            <person name="Ricardo P.C."/>
            <person name="Dias F.C."/>
            <person name="Araujo N.S."/>
            <person name="Soares D.O."/>
            <person name="Zhou Q.-S."/>
            <person name="Zhu C.-D."/>
            <person name="Coutinho L."/>
            <person name="Airas M.C."/>
            <person name="Batista T.M."/>
        </authorList>
    </citation>
    <scope>NUCLEOTIDE SEQUENCE [LARGE SCALE GENOMIC DNA]</scope>
    <source>
        <strain evidence="11">ASF017062</strain>
        <tissue evidence="11">Abdomen</tissue>
    </source>
</reference>
<feature type="binding site" evidence="7">
    <location>
        <position position="14"/>
    </location>
    <ligand>
        <name>Zn(2+)</name>
        <dbReference type="ChEBI" id="CHEBI:29105"/>
    </ligand>
</feature>
<evidence type="ECO:0000256" key="4">
    <source>
        <dbReference type="ARBA" id="ARBA00022833"/>
    </source>
</evidence>
<feature type="binding site" evidence="7">
    <location>
        <position position="624"/>
    </location>
    <ligand>
        <name>Zn(2+)</name>
        <dbReference type="ChEBI" id="CHEBI:29105"/>
    </ligand>
</feature>
<organism evidence="11 12">
    <name type="scientific">Tetragonisca angustula</name>
    <dbReference type="NCBI Taxonomy" id="166442"/>
    <lineage>
        <taxon>Eukaryota</taxon>
        <taxon>Metazoa</taxon>
        <taxon>Ecdysozoa</taxon>
        <taxon>Arthropoda</taxon>
        <taxon>Hexapoda</taxon>
        <taxon>Insecta</taxon>
        <taxon>Pterygota</taxon>
        <taxon>Neoptera</taxon>
        <taxon>Endopterygota</taxon>
        <taxon>Hymenoptera</taxon>
        <taxon>Apocrita</taxon>
        <taxon>Aculeata</taxon>
        <taxon>Apoidea</taxon>
        <taxon>Anthophila</taxon>
        <taxon>Apidae</taxon>
        <taxon>Tetragonisca</taxon>
    </lineage>
</organism>
<evidence type="ECO:0000256" key="6">
    <source>
        <dbReference type="PROSITE-ProRule" id="PRU00042"/>
    </source>
</evidence>
<dbReference type="Pfam" id="PF07776">
    <property type="entry name" value="zf-AD"/>
    <property type="match status" value="1"/>
</dbReference>
<feature type="domain" description="C2H2-type" evidence="9">
    <location>
        <begin position="481"/>
        <end position="508"/>
    </location>
</feature>